<name>A0A5N5GN23_9ROSA</name>
<evidence type="ECO:0000313" key="2">
    <source>
        <dbReference type="Proteomes" id="UP000327157"/>
    </source>
</evidence>
<keyword evidence="2" id="KW-1185">Reference proteome</keyword>
<organism evidence="1 2">
    <name type="scientific">Pyrus ussuriensis x Pyrus communis</name>
    <dbReference type="NCBI Taxonomy" id="2448454"/>
    <lineage>
        <taxon>Eukaryota</taxon>
        <taxon>Viridiplantae</taxon>
        <taxon>Streptophyta</taxon>
        <taxon>Embryophyta</taxon>
        <taxon>Tracheophyta</taxon>
        <taxon>Spermatophyta</taxon>
        <taxon>Magnoliopsida</taxon>
        <taxon>eudicotyledons</taxon>
        <taxon>Gunneridae</taxon>
        <taxon>Pentapetalae</taxon>
        <taxon>rosids</taxon>
        <taxon>fabids</taxon>
        <taxon>Rosales</taxon>
        <taxon>Rosaceae</taxon>
        <taxon>Amygdaloideae</taxon>
        <taxon>Maleae</taxon>
        <taxon>Pyrus</taxon>
    </lineage>
</organism>
<gene>
    <name evidence="1" type="ORF">D8674_022781</name>
</gene>
<sequence length="136" mass="15569">MAIKIFHILFNPQLNFITASTLDTNINTNQTRTNDLIRPKLQFELIATYIIQVGLGTFNAAFPTGPFKSYYLYIDTGSSLLWNLFQILSASPLRSPSSLQTRPMCRGFLLPGHYVHEQLCHPYHSRRHNLLAILTF</sequence>
<dbReference type="Proteomes" id="UP000327157">
    <property type="component" value="Chromosome 3"/>
</dbReference>
<dbReference type="AlphaFoldDB" id="A0A5N5GN23"/>
<proteinExistence type="predicted"/>
<dbReference type="OrthoDB" id="10561370at2759"/>
<protein>
    <submittedName>
        <fullName evidence="1">Aspartic proteinase nepenthesin-2-like</fullName>
    </submittedName>
</protein>
<evidence type="ECO:0000313" key="1">
    <source>
        <dbReference type="EMBL" id="KAB2616193.1"/>
    </source>
</evidence>
<reference evidence="1 2" key="3">
    <citation type="submission" date="2019-11" db="EMBL/GenBank/DDBJ databases">
        <title>A de novo genome assembly of a pear dwarfing rootstock.</title>
        <authorList>
            <person name="Wang F."/>
            <person name="Wang J."/>
            <person name="Li S."/>
            <person name="Zhang Y."/>
            <person name="Fang M."/>
            <person name="Ma L."/>
            <person name="Zhao Y."/>
            <person name="Jiang S."/>
        </authorList>
    </citation>
    <scope>NUCLEOTIDE SEQUENCE [LARGE SCALE GENOMIC DNA]</scope>
    <source>
        <strain evidence="1">S2</strain>
        <tissue evidence="1">Leaf</tissue>
    </source>
</reference>
<comment type="caution">
    <text evidence="1">The sequence shown here is derived from an EMBL/GenBank/DDBJ whole genome shotgun (WGS) entry which is preliminary data.</text>
</comment>
<reference evidence="2" key="2">
    <citation type="submission" date="2019-10" db="EMBL/GenBank/DDBJ databases">
        <title>A de novo genome assembly of a pear dwarfing rootstock.</title>
        <authorList>
            <person name="Wang F."/>
            <person name="Wang J."/>
            <person name="Li S."/>
            <person name="Zhang Y."/>
            <person name="Fang M."/>
            <person name="Ma L."/>
            <person name="Zhao Y."/>
            <person name="Jiang S."/>
        </authorList>
    </citation>
    <scope>NUCLEOTIDE SEQUENCE [LARGE SCALE GENOMIC DNA]</scope>
</reference>
<reference evidence="1 2" key="1">
    <citation type="submission" date="2019-09" db="EMBL/GenBank/DDBJ databases">
        <authorList>
            <person name="Ou C."/>
        </authorList>
    </citation>
    <scope>NUCLEOTIDE SEQUENCE [LARGE SCALE GENOMIC DNA]</scope>
    <source>
        <strain evidence="1">S2</strain>
        <tissue evidence="1">Leaf</tissue>
    </source>
</reference>
<dbReference type="EMBL" id="SMOL01000402">
    <property type="protein sequence ID" value="KAB2616193.1"/>
    <property type="molecule type" value="Genomic_DNA"/>
</dbReference>
<accession>A0A5N5GN23</accession>